<evidence type="ECO:0000313" key="2">
    <source>
        <dbReference type="Proteomes" id="UP001062846"/>
    </source>
</evidence>
<keyword evidence="2" id="KW-1185">Reference proteome</keyword>
<dbReference type="Proteomes" id="UP001062846">
    <property type="component" value="Chromosome 6"/>
</dbReference>
<proteinExistence type="predicted"/>
<organism evidence="1 2">
    <name type="scientific">Rhododendron molle</name>
    <name type="common">Chinese azalea</name>
    <name type="synonym">Azalea mollis</name>
    <dbReference type="NCBI Taxonomy" id="49168"/>
    <lineage>
        <taxon>Eukaryota</taxon>
        <taxon>Viridiplantae</taxon>
        <taxon>Streptophyta</taxon>
        <taxon>Embryophyta</taxon>
        <taxon>Tracheophyta</taxon>
        <taxon>Spermatophyta</taxon>
        <taxon>Magnoliopsida</taxon>
        <taxon>eudicotyledons</taxon>
        <taxon>Gunneridae</taxon>
        <taxon>Pentapetalae</taxon>
        <taxon>asterids</taxon>
        <taxon>Ericales</taxon>
        <taxon>Ericaceae</taxon>
        <taxon>Ericoideae</taxon>
        <taxon>Rhodoreae</taxon>
        <taxon>Rhododendron</taxon>
    </lineage>
</organism>
<accession>A0ACC0NFP4</accession>
<dbReference type="EMBL" id="CM046393">
    <property type="protein sequence ID" value="KAI8551427.1"/>
    <property type="molecule type" value="Genomic_DNA"/>
</dbReference>
<sequence length="98" mass="10956">MNPCIYDSWASCSKQVIKFKGVVHKKYSSWDEAYTAWVTHTRQVDQLVPPSLISLLDDAAGSSTEFTLQDQAGFPFTVIIALSLCFCVIVAVVMFYLL</sequence>
<name>A0ACC0NFP4_RHOML</name>
<comment type="caution">
    <text evidence="1">The sequence shown here is derived from an EMBL/GenBank/DDBJ whole genome shotgun (WGS) entry which is preliminary data.</text>
</comment>
<protein>
    <submittedName>
        <fullName evidence="1">Uncharacterized protein</fullName>
    </submittedName>
</protein>
<evidence type="ECO:0000313" key="1">
    <source>
        <dbReference type="EMBL" id="KAI8551427.1"/>
    </source>
</evidence>
<gene>
    <name evidence="1" type="ORF">RHMOL_Rhmol06G0184600</name>
</gene>
<reference evidence="1" key="1">
    <citation type="submission" date="2022-02" db="EMBL/GenBank/DDBJ databases">
        <title>Plant Genome Project.</title>
        <authorList>
            <person name="Zhang R.-G."/>
        </authorList>
    </citation>
    <scope>NUCLEOTIDE SEQUENCE</scope>
    <source>
        <strain evidence="1">AT1</strain>
    </source>
</reference>